<dbReference type="GO" id="GO:0034040">
    <property type="term" value="F:ATPase-coupled lipid transmembrane transporter activity"/>
    <property type="evidence" value="ECO:0007669"/>
    <property type="project" value="TreeGrafter"/>
</dbReference>
<dbReference type="Gene3D" id="3.40.50.300">
    <property type="entry name" value="P-loop containing nucleotide triphosphate hydrolases"/>
    <property type="match status" value="1"/>
</dbReference>
<feature type="transmembrane region" description="Helical" evidence="8">
    <location>
        <begin position="20"/>
        <end position="42"/>
    </location>
</feature>
<dbReference type="InterPro" id="IPR036640">
    <property type="entry name" value="ABC1_TM_sf"/>
</dbReference>
<dbReference type="GO" id="GO:0005524">
    <property type="term" value="F:ATP binding"/>
    <property type="evidence" value="ECO:0007669"/>
    <property type="project" value="UniProtKB-KW"/>
</dbReference>
<dbReference type="CDD" id="cd18566">
    <property type="entry name" value="ABC_6TM_PrtD_LapB_HlyB_like"/>
    <property type="match status" value="1"/>
</dbReference>
<dbReference type="SUPFAM" id="SSF52540">
    <property type="entry name" value="P-loop containing nucleoside triphosphate hydrolases"/>
    <property type="match status" value="1"/>
</dbReference>
<dbReference type="Pfam" id="PF00664">
    <property type="entry name" value="ABC_membrane"/>
    <property type="match status" value="1"/>
</dbReference>
<dbReference type="PANTHER" id="PTHR24221">
    <property type="entry name" value="ATP-BINDING CASSETTE SUB-FAMILY B"/>
    <property type="match status" value="1"/>
</dbReference>
<feature type="transmembrane region" description="Helical" evidence="8">
    <location>
        <begin position="54"/>
        <end position="71"/>
    </location>
</feature>
<reference evidence="11 12" key="1">
    <citation type="journal article" date="2014" name="Front. Genet.">
        <title>Genome and metabolic network of "Candidatus Phaeomarinobacter ectocarpi" Ec32, a new candidate genus of Alphaproteobacteria frequently associated with brown algae.</title>
        <authorList>
            <person name="Dittami S.M."/>
            <person name="Barbeyron T."/>
            <person name="Boyen C."/>
            <person name="Cambefort J."/>
            <person name="Collet G."/>
            <person name="Delage L."/>
            <person name="Gobet A."/>
            <person name="Groisillier A."/>
            <person name="Leblanc C."/>
            <person name="Michel G."/>
            <person name="Scornet D."/>
            <person name="Siegel A."/>
            <person name="Tapia J.E."/>
            <person name="Tonon T."/>
        </authorList>
    </citation>
    <scope>NUCLEOTIDE SEQUENCE [LARGE SCALE GENOMIC DNA]</scope>
    <source>
        <strain evidence="11 12">Ec32</strain>
    </source>
</reference>
<accession>X5MCA8</accession>
<keyword evidence="6 8" id="KW-0472">Membrane</keyword>
<protein>
    <submittedName>
        <fullName evidence="11">ABC-type multidrug transport system</fullName>
    </submittedName>
</protein>
<feature type="transmembrane region" description="Helical" evidence="8">
    <location>
        <begin position="162"/>
        <end position="182"/>
    </location>
</feature>
<feature type="transmembrane region" description="Helical" evidence="8">
    <location>
        <begin position="138"/>
        <end position="156"/>
    </location>
</feature>
<feature type="transmembrane region" description="Helical" evidence="8">
    <location>
        <begin position="265"/>
        <end position="285"/>
    </location>
</feature>
<evidence type="ECO:0000256" key="8">
    <source>
        <dbReference type="SAM" id="Phobius"/>
    </source>
</evidence>
<feature type="region of interest" description="Disordered" evidence="7">
    <location>
        <begin position="555"/>
        <end position="593"/>
    </location>
</feature>
<keyword evidence="2 8" id="KW-0812">Transmembrane</keyword>
<evidence type="ECO:0000259" key="9">
    <source>
        <dbReference type="PROSITE" id="PS50893"/>
    </source>
</evidence>
<dbReference type="InterPro" id="IPR011527">
    <property type="entry name" value="ABC1_TM_dom"/>
</dbReference>
<evidence type="ECO:0000256" key="6">
    <source>
        <dbReference type="ARBA" id="ARBA00023136"/>
    </source>
</evidence>
<dbReference type="InterPro" id="IPR027417">
    <property type="entry name" value="P-loop_NTPase"/>
</dbReference>
<evidence type="ECO:0000256" key="4">
    <source>
        <dbReference type="ARBA" id="ARBA00022840"/>
    </source>
</evidence>
<keyword evidence="4" id="KW-0067">ATP-binding</keyword>
<keyword evidence="5 8" id="KW-1133">Transmembrane helix</keyword>
<evidence type="ECO:0000256" key="3">
    <source>
        <dbReference type="ARBA" id="ARBA00022741"/>
    </source>
</evidence>
<dbReference type="PATRIC" id="fig|1458461.3.peg.773"/>
<gene>
    <name evidence="11" type="ORF">BN1012_Phect773</name>
</gene>
<dbReference type="Pfam" id="PF00005">
    <property type="entry name" value="ABC_tran"/>
    <property type="match status" value="1"/>
</dbReference>
<dbReference type="InterPro" id="IPR003593">
    <property type="entry name" value="AAA+_ATPase"/>
</dbReference>
<dbReference type="STRING" id="1458461.BN1012_Phect773"/>
<dbReference type="InterPro" id="IPR003439">
    <property type="entry name" value="ABC_transporter-like_ATP-bd"/>
</dbReference>
<feature type="domain" description="ABC transporter" evidence="9">
    <location>
        <begin position="335"/>
        <end position="570"/>
    </location>
</feature>
<dbReference type="RefSeq" id="WP_171815958.1">
    <property type="nucleotide sequence ID" value="NZ_HG966617.1"/>
</dbReference>
<sequence length="593" mass="63914">MRKMGFGAEDSESGVVPPRLSRAVWVSSLAINILALGLPMVILQVYDRILPNEALGTFGLLLGGLAVVLVLDATLKIARAHVVGWAAAQFEHRTATELVGRFLYASPAEIEKAPPGVHLDRLQAIDTLREFYGGQSRLLLVDLPFLFIFLGLIFVIGGPVVLVPLAMIALLAVVSIFAGRALKERQAQRAELDDRRYSFIIEALSGIQTIKSMAMEPQMQRRYERLQSTGAGSAYKSIVLGNLVQTIGGIISNLTMILIVSAGALLVIGGSLSVGGLAACTLLGGRALQPLLKGMSVWTQLQSLDVARAQVAELQEMDAAPQSEPVRIDDLKGNVSFRDVTFRYGEGDALLDKFSLIVKPGEMLALTGPEGDGKSTLLKMIMGELAPDEGQVFIDQYEASGARRDDLALDIAYMPAMATLFKGTILENLTMFREGDAIDRAREAARMIGLEEDIHRLPQGYDTEVSQGISDELPGGMMQRIVIARALARDARILLFDEANAGLDRKADTQLTDALMELKGKITIIAVSHRPSLIRLADRVISIRKGRARLNHEFAPQRQAVEPEAATEADADAATAQGEETNRDAAAQAGGAA</sequence>
<dbReference type="PROSITE" id="PS50893">
    <property type="entry name" value="ABC_TRANSPORTER_2"/>
    <property type="match status" value="1"/>
</dbReference>
<proteinExistence type="predicted"/>
<dbReference type="Gene3D" id="1.20.1560.10">
    <property type="entry name" value="ABC transporter type 1, transmembrane domain"/>
    <property type="match status" value="1"/>
</dbReference>
<dbReference type="HOGENOM" id="CLU_000604_95_6_5"/>
<organism evidence="11 12">
    <name type="scientific">Candidatus Phaeomarinibacter ectocarpi</name>
    <dbReference type="NCBI Taxonomy" id="1458461"/>
    <lineage>
        <taxon>Bacteria</taxon>
        <taxon>Pseudomonadati</taxon>
        <taxon>Pseudomonadota</taxon>
        <taxon>Alphaproteobacteria</taxon>
        <taxon>Hyphomicrobiales</taxon>
        <taxon>Parvibaculaceae</taxon>
        <taxon>Candidatus Phaeomarinibacter</taxon>
    </lineage>
</organism>
<dbReference type="GO" id="GO:0016887">
    <property type="term" value="F:ATP hydrolysis activity"/>
    <property type="evidence" value="ECO:0007669"/>
    <property type="project" value="InterPro"/>
</dbReference>
<dbReference type="PROSITE" id="PS50929">
    <property type="entry name" value="ABC_TM1F"/>
    <property type="match status" value="1"/>
</dbReference>
<evidence type="ECO:0000256" key="2">
    <source>
        <dbReference type="ARBA" id="ARBA00022692"/>
    </source>
</evidence>
<dbReference type="Proteomes" id="UP000032160">
    <property type="component" value="Chromosome I"/>
</dbReference>
<dbReference type="SUPFAM" id="SSF90123">
    <property type="entry name" value="ABC transporter transmembrane region"/>
    <property type="match status" value="1"/>
</dbReference>
<dbReference type="KEGG" id="pect:BN1012_Phect773"/>
<dbReference type="PANTHER" id="PTHR24221:SF248">
    <property type="entry name" value="ABC TRANSPORTER TRANSMEMBRANE REGION"/>
    <property type="match status" value="1"/>
</dbReference>
<comment type="subcellular location">
    <subcellularLocation>
        <location evidence="1">Cell membrane</location>
        <topology evidence="1">Multi-pass membrane protein</topology>
    </subcellularLocation>
</comment>
<evidence type="ECO:0000313" key="11">
    <source>
        <dbReference type="EMBL" id="CDO58987.1"/>
    </source>
</evidence>
<evidence type="ECO:0000256" key="5">
    <source>
        <dbReference type="ARBA" id="ARBA00022989"/>
    </source>
</evidence>
<name>X5MCA8_9HYPH</name>
<keyword evidence="12" id="KW-1185">Reference proteome</keyword>
<dbReference type="SMART" id="SM00382">
    <property type="entry name" value="AAA"/>
    <property type="match status" value="1"/>
</dbReference>
<feature type="domain" description="ABC transmembrane type-1" evidence="10">
    <location>
        <begin position="26"/>
        <end position="303"/>
    </location>
</feature>
<dbReference type="GO" id="GO:0005886">
    <property type="term" value="C:plasma membrane"/>
    <property type="evidence" value="ECO:0007669"/>
    <property type="project" value="UniProtKB-SubCell"/>
</dbReference>
<dbReference type="InterPro" id="IPR039421">
    <property type="entry name" value="Type_1_exporter"/>
</dbReference>
<evidence type="ECO:0000256" key="1">
    <source>
        <dbReference type="ARBA" id="ARBA00004651"/>
    </source>
</evidence>
<dbReference type="GO" id="GO:0140359">
    <property type="term" value="F:ABC-type transporter activity"/>
    <property type="evidence" value="ECO:0007669"/>
    <property type="project" value="InterPro"/>
</dbReference>
<keyword evidence="3" id="KW-0547">Nucleotide-binding</keyword>
<dbReference type="EMBL" id="HG966617">
    <property type="protein sequence ID" value="CDO58987.1"/>
    <property type="molecule type" value="Genomic_DNA"/>
</dbReference>
<evidence type="ECO:0000256" key="7">
    <source>
        <dbReference type="SAM" id="MobiDB-lite"/>
    </source>
</evidence>
<evidence type="ECO:0000259" key="10">
    <source>
        <dbReference type="PROSITE" id="PS50929"/>
    </source>
</evidence>
<evidence type="ECO:0000313" key="12">
    <source>
        <dbReference type="Proteomes" id="UP000032160"/>
    </source>
</evidence>
<dbReference type="AlphaFoldDB" id="X5MCA8"/>